<keyword evidence="2" id="KW-1185">Reference proteome</keyword>
<dbReference type="OrthoDB" id="10260387at2759"/>
<feature type="non-terminal residue" evidence="1">
    <location>
        <position position="224"/>
    </location>
</feature>
<evidence type="ECO:0000313" key="2">
    <source>
        <dbReference type="Proteomes" id="UP000727407"/>
    </source>
</evidence>
<dbReference type="Proteomes" id="UP000727407">
    <property type="component" value="Unassembled WGS sequence"/>
</dbReference>
<sequence>MEKSVLEEMKTSSPRMAIESGAGVRYSSQLAYGCITSWVWFLISSAVNTAEAVIVPLKDGVSSLNRVYEALIKADVDPVTGPAMMIGGGVELDQAGRAVSMAKEEVKKSETEVNKYGSKVPEYESKISQIKCDISQKDEKLKQTREGIGKAKKQIASVAEFQKKARSAIQLLGVLSGRANAAELQTRRFILQEPVVKVMDDVMKATEQITGNELLNSNDMPRLI</sequence>
<dbReference type="AlphaFoldDB" id="A0A8J4X1B1"/>
<comment type="caution">
    <text evidence="1">The sequence shown here is derived from an EMBL/GenBank/DDBJ whole genome shotgun (WGS) entry which is preliminary data.</text>
</comment>
<gene>
    <name evidence="1" type="ORF">DAT39_020231</name>
</gene>
<dbReference type="EMBL" id="QNUK01000728">
    <property type="protein sequence ID" value="KAF5890088.1"/>
    <property type="molecule type" value="Genomic_DNA"/>
</dbReference>
<organism evidence="1 2">
    <name type="scientific">Clarias magur</name>
    <name type="common">Asian catfish</name>
    <name type="synonym">Macropteronotus magur</name>
    <dbReference type="NCBI Taxonomy" id="1594786"/>
    <lineage>
        <taxon>Eukaryota</taxon>
        <taxon>Metazoa</taxon>
        <taxon>Chordata</taxon>
        <taxon>Craniata</taxon>
        <taxon>Vertebrata</taxon>
        <taxon>Euteleostomi</taxon>
        <taxon>Actinopterygii</taxon>
        <taxon>Neopterygii</taxon>
        <taxon>Teleostei</taxon>
        <taxon>Ostariophysi</taxon>
        <taxon>Siluriformes</taxon>
        <taxon>Clariidae</taxon>
        <taxon>Clarias</taxon>
    </lineage>
</organism>
<dbReference type="SUPFAM" id="SSF57997">
    <property type="entry name" value="Tropomyosin"/>
    <property type="match status" value="1"/>
</dbReference>
<proteinExistence type="predicted"/>
<protein>
    <submittedName>
        <fullName evidence="1">Cancer-associated 1 protein-like isoform X2</fullName>
    </submittedName>
</protein>
<evidence type="ECO:0000313" key="1">
    <source>
        <dbReference type="EMBL" id="KAF5890088.1"/>
    </source>
</evidence>
<reference evidence="1" key="1">
    <citation type="submission" date="2020-07" db="EMBL/GenBank/DDBJ databases">
        <title>Clarias magur genome sequencing, assembly and annotation.</title>
        <authorList>
            <person name="Kushwaha B."/>
            <person name="Kumar R."/>
            <person name="Das P."/>
            <person name="Joshi C.G."/>
            <person name="Kumar D."/>
            <person name="Nagpure N.S."/>
            <person name="Pandey M."/>
            <person name="Agarwal S."/>
            <person name="Srivastava S."/>
            <person name="Singh M."/>
            <person name="Sahoo L."/>
            <person name="Jayasankar P."/>
            <person name="Meher P.K."/>
            <person name="Koringa P.G."/>
            <person name="Iquebal M.A."/>
            <person name="Das S.P."/>
            <person name="Bit A."/>
            <person name="Patnaik S."/>
            <person name="Patel N."/>
            <person name="Shah T.M."/>
            <person name="Hinsu A."/>
            <person name="Jena J.K."/>
        </authorList>
    </citation>
    <scope>NUCLEOTIDE SEQUENCE</scope>
    <source>
        <strain evidence="1">CIFAMagur01</strain>
        <tissue evidence="1">Testis</tissue>
    </source>
</reference>
<name>A0A8J4X1B1_CLAMG</name>
<accession>A0A8J4X1B1</accession>